<evidence type="ECO:0000313" key="6">
    <source>
        <dbReference type="Proteomes" id="UP000317893"/>
    </source>
</evidence>
<dbReference type="Pfam" id="PF16347">
    <property type="entry name" value="SGSH_C"/>
    <property type="match status" value="1"/>
</dbReference>
<gene>
    <name evidence="5" type="ORF">FB458_2084</name>
</gene>
<evidence type="ECO:0000256" key="2">
    <source>
        <dbReference type="SAM" id="SignalP"/>
    </source>
</evidence>
<dbReference type="Pfam" id="PF00884">
    <property type="entry name" value="Sulfatase"/>
    <property type="match status" value="1"/>
</dbReference>
<feature type="domain" description="Sulfatase N-terminal" evidence="3">
    <location>
        <begin position="73"/>
        <end position="393"/>
    </location>
</feature>
<feature type="compositionally biased region" description="Gly residues" evidence="1">
    <location>
        <begin position="432"/>
        <end position="446"/>
    </location>
</feature>
<organism evidence="5 6">
    <name type="scientific">Lapillicoccus jejuensis</name>
    <dbReference type="NCBI Taxonomy" id="402171"/>
    <lineage>
        <taxon>Bacteria</taxon>
        <taxon>Bacillati</taxon>
        <taxon>Actinomycetota</taxon>
        <taxon>Actinomycetes</taxon>
        <taxon>Micrococcales</taxon>
        <taxon>Intrasporangiaceae</taxon>
        <taxon>Lapillicoccus</taxon>
    </lineage>
</organism>
<reference evidence="5 6" key="1">
    <citation type="submission" date="2019-06" db="EMBL/GenBank/DDBJ databases">
        <title>Sequencing the genomes of 1000 actinobacteria strains.</title>
        <authorList>
            <person name="Klenk H.-P."/>
        </authorList>
    </citation>
    <scope>NUCLEOTIDE SEQUENCE [LARGE SCALE GENOMIC DNA]</scope>
    <source>
        <strain evidence="5 6">DSM 18607</strain>
    </source>
</reference>
<dbReference type="InterPro" id="IPR032506">
    <property type="entry name" value="SGSH_C"/>
</dbReference>
<feature type="chain" id="PRO_5039364185" evidence="2">
    <location>
        <begin position="23"/>
        <end position="513"/>
    </location>
</feature>
<evidence type="ECO:0000259" key="3">
    <source>
        <dbReference type="Pfam" id="PF00884"/>
    </source>
</evidence>
<keyword evidence="2" id="KW-0732">Signal</keyword>
<dbReference type="PANTHER" id="PTHR43108:SF8">
    <property type="entry name" value="SD21168P"/>
    <property type="match status" value="1"/>
</dbReference>
<sequence>MRTSGTITLAGAVAALAVTALAPGAAASATAPGPTPYAAPPGAVAVGRDGVFGAVGPGGSPGIPAAAVLPERPNLVYIVTDDQTYQSLDEAMPYLTSDPHGSWVRFDDAVVNVANCCPSRSSVFTGQLAHHTGVVDNAQCARDLDDTNLLAPWLHASGYTTGLFGKYLNSYPWDRGAAYVPPGWDRWFAENPTASNVLTKQIVVNDQGTSTTYPADNRHHSTDLFSQKASQWVSTAPEPFFLYTATLVPHRPFDRPSRYVGAYDGATVPHPPSFNEADVSDKPAWVQALPLLTSRQEQRMDSDQRKSWESVRAADDLVRSVVETLSARGVLDRSVVVVTSDHALSFGEHRWKEVKQCAYGPCVHVPLMVRYPGTTSRRDPHVVTNVDLGTTLATIGRTTPGRPQDGRSLVPLLTDPAAAWTDEALIQKPRGSGAGGGGDGGGGNGLGATSSGFPVTPYYALRTDRWTYVEYTSGERELYDRRTDPDELVNVYGRQGTAAVTKTLRARLHVLEQ</sequence>
<dbReference type="AlphaFoldDB" id="A0A542E0Y0"/>
<keyword evidence="6" id="KW-1185">Reference proteome</keyword>
<feature type="domain" description="N-sulphoglucosamine sulphohydrolase C-terminal" evidence="4">
    <location>
        <begin position="455"/>
        <end position="511"/>
    </location>
</feature>
<dbReference type="Gene3D" id="3.40.720.10">
    <property type="entry name" value="Alkaline Phosphatase, subunit A"/>
    <property type="match status" value="1"/>
</dbReference>
<accession>A0A542E0Y0</accession>
<evidence type="ECO:0000313" key="5">
    <source>
        <dbReference type="EMBL" id="TQJ08982.1"/>
    </source>
</evidence>
<dbReference type="InterPro" id="IPR017850">
    <property type="entry name" value="Alkaline_phosphatase_core_sf"/>
</dbReference>
<dbReference type="Proteomes" id="UP000317893">
    <property type="component" value="Unassembled WGS sequence"/>
</dbReference>
<dbReference type="EMBL" id="VFMN01000001">
    <property type="protein sequence ID" value="TQJ08982.1"/>
    <property type="molecule type" value="Genomic_DNA"/>
</dbReference>
<proteinExistence type="predicted"/>
<name>A0A542E0Y0_9MICO</name>
<dbReference type="CDD" id="cd16147">
    <property type="entry name" value="G6S"/>
    <property type="match status" value="1"/>
</dbReference>
<evidence type="ECO:0000259" key="4">
    <source>
        <dbReference type="Pfam" id="PF16347"/>
    </source>
</evidence>
<feature type="region of interest" description="Disordered" evidence="1">
    <location>
        <begin position="428"/>
        <end position="448"/>
    </location>
</feature>
<protein>
    <submittedName>
        <fullName evidence="5">Arylsulfatase A-like enzyme</fullName>
    </submittedName>
</protein>
<dbReference type="SUPFAM" id="SSF53649">
    <property type="entry name" value="Alkaline phosphatase-like"/>
    <property type="match status" value="1"/>
</dbReference>
<comment type="caution">
    <text evidence="5">The sequence shown here is derived from an EMBL/GenBank/DDBJ whole genome shotgun (WGS) entry which is preliminary data.</text>
</comment>
<evidence type="ECO:0000256" key="1">
    <source>
        <dbReference type="SAM" id="MobiDB-lite"/>
    </source>
</evidence>
<dbReference type="PANTHER" id="PTHR43108">
    <property type="entry name" value="N-ACETYLGLUCOSAMINE-6-SULFATASE FAMILY MEMBER"/>
    <property type="match status" value="1"/>
</dbReference>
<dbReference type="RefSeq" id="WP_170185632.1">
    <property type="nucleotide sequence ID" value="NZ_BAAAPR010000005.1"/>
</dbReference>
<dbReference type="InterPro" id="IPR000917">
    <property type="entry name" value="Sulfatase_N"/>
</dbReference>
<feature type="signal peptide" evidence="2">
    <location>
        <begin position="1"/>
        <end position="22"/>
    </location>
</feature>